<dbReference type="InterPro" id="IPR050194">
    <property type="entry name" value="Glycosyltransferase_grp1"/>
</dbReference>
<gene>
    <name evidence="2" type="ORF">BKP45_19045</name>
</gene>
<dbReference type="Pfam" id="PF00534">
    <property type="entry name" value="Glycos_transf_1"/>
    <property type="match status" value="1"/>
</dbReference>
<dbReference type="GO" id="GO:0016758">
    <property type="term" value="F:hexosyltransferase activity"/>
    <property type="evidence" value="ECO:0007669"/>
    <property type="project" value="TreeGrafter"/>
</dbReference>
<dbReference type="AlphaFoldDB" id="A0A1S2M1F1"/>
<comment type="caution">
    <text evidence="2">The sequence shown here is derived from an EMBL/GenBank/DDBJ whole genome shotgun (WGS) entry which is preliminary data.</text>
</comment>
<dbReference type="STRING" id="472963.BKP45_19045"/>
<dbReference type="Gene3D" id="3.40.50.2000">
    <property type="entry name" value="Glycogen Phosphorylase B"/>
    <property type="match status" value="2"/>
</dbReference>
<dbReference type="PANTHER" id="PTHR45947:SF3">
    <property type="entry name" value="SULFOQUINOVOSYL TRANSFERASE SQD2"/>
    <property type="match status" value="1"/>
</dbReference>
<dbReference type="SUPFAM" id="SSF53756">
    <property type="entry name" value="UDP-Glycosyltransferase/glycogen phosphorylase"/>
    <property type="match status" value="1"/>
</dbReference>
<dbReference type="InterPro" id="IPR001296">
    <property type="entry name" value="Glyco_trans_1"/>
</dbReference>
<accession>A0A1S2M1F1</accession>
<dbReference type="RefSeq" id="WP_071390759.1">
    <property type="nucleotide sequence ID" value="NZ_MLQS01000030.1"/>
</dbReference>
<sequence>MVINERGQKKTIVFCAHKGEDDHITGAENYLLFLMKEMQKHNHCILISPIHSMLTSKVKKLAIQVLITPYPMSWQLWKPDETLTKQQKQLLSDPSQKQLVSIIKQKKADLVIVNTCVNPIPALAAKQLGVPVVWIISEVITKNLFTKQAVSFINQYSNWIIGVSYAVLKPFHQANLHQKTFVLYPTVELKQLQLPLMKRNREIFRHKLRLKNTDLLVGCIAAYFSPIKGFDHFIKVAVSLCIKHHHVHFLLIGKPTDKAFYRKCKRLIDQSRNKHKFHLLQFETNIYSVYPAVDIIVIPSLVDEGFSLVCQESLFSAKPVVAYQSGGLIEQFRITNNEHFIVEKGNVPVLENKVSQLITNPNLRQKVGEENRVAAMNNFGVDHFRQQLHFIFRKVFNN</sequence>
<organism evidence="2 3">
    <name type="scientific">Anaerobacillus alkalidiazotrophicus</name>
    <dbReference type="NCBI Taxonomy" id="472963"/>
    <lineage>
        <taxon>Bacteria</taxon>
        <taxon>Bacillati</taxon>
        <taxon>Bacillota</taxon>
        <taxon>Bacilli</taxon>
        <taxon>Bacillales</taxon>
        <taxon>Bacillaceae</taxon>
        <taxon>Anaerobacillus</taxon>
    </lineage>
</organism>
<evidence type="ECO:0000313" key="3">
    <source>
        <dbReference type="Proteomes" id="UP000180057"/>
    </source>
</evidence>
<dbReference type="Proteomes" id="UP000180057">
    <property type="component" value="Unassembled WGS sequence"/>
</dbReference>
<proteinExistence type="predicted"/>
<dbReference type="CDD" id="cd03801">
    <property type="entry name" value="GT4_PimA-like"/>
    <property type="match status" value="1"/>
</dbReference>
<dbReference type="EMBL" id="MLQS01000030">
    <property type="protein sequence ID" value="OIJ18541.1"/>
    <property type="molecule type" value="Genomic_DNA"/>
</dbReference>
<dbReference type="PANTHER" id="PTHR45947">
    <property type="entry name" value="SULFOQUINOVOSYL TRANSFERASE SQD2"/>
    <property type="match status" value="1"/>
</dbReference>
<evidence type="ECO:0000313" key="2">
    <source>
        <dbReference type="EMBL" id="OIJ18541.1"/>
    </source>
</evidence>
<keyword evidence="3" id="KW-1185">Reference proteome</keyword>
<feature type="domain" description="Glycosyl transferase family 1" evidence="1">
    <location>
        <begin position="201"/>
        <end position="372"/>
    </location>
</feature>
<protein>
    <recommendedName>
        <fullName evidence="1">Glycosyl transferase family 1 domain-containing protein</fullName>
    </recommendedName>
</protein>
<evidence type="ECO:0000259" key="1">
    <source>
        <dbReference type="Pfam" id="PF00534"/>
    </source>
</evidence>
<dbReference type="OrthoDB" id="9803279at2"/>
<reference evidence="2 3" key="1">
    <citation type="submission" date="2016-10" db="EMBL/GenBank/DDBJ databases">
        <title>Draft genome sequences of four alkaliphilic bacteria belonging to the Anaerobacillus genus.</title>
        <authorList>
            <person name="Bassil N.M."/>
            <person name="Lloyd J.R."/>
        </authorList>
    </citation>
    <scope>NUCLEOTIDE SEQUENCE [LARGE SCALE GENOMIC DNA]</scope>
    <source>
        <strain evidence="2 3">DSM 22531</strain>
    </source>
</reference>
<name>A0A1S2M1F1_9BACI</name>